<feature type="region of interest" description="Disordered" evidence="2">
    <location>
        <begin position="339"/>
        <end position="368"/>
    </location>
</feature>
<name>A0AAV5S0H5_MAUHU</name>
<protein>
    <submittedName>
        <fullName evidence="4">Nop8 protein</fullName>
    </submittedName>
</protein>
<dbReference type="AlphaFoldDB" id="A0AAV5S0H5"/>
<dbReference type="InterPro" id="IPR000504">
    <property type="entry name" value="RRM_dom"/>
</dbReference>
<feature type="compositionally biased region" description="Basic and acidic residues" evidence="2">
    <location>
        <begin position="236"/>
        <end position="246"/>
    </location>
</feature>
<dbReference type="Gene3D" id="3.30.70.330">
    <property type="match status" value="1"/>
</dbReference>
<dbReference type="GO" id="GO:0003723">
    <property type="term" value="F:RNA binding"/>
    <property type="evidence" value="ECO:0007669"/>
    <property type="project" value="UniProtKB-UniRule"/>
</dbReference>
<feature type="region of interest" description="Disordered" evidence="2">
    <location>
        <begin position="213"/>
        <end position="249"/>
    </location>
</feature>
<evidence type="ECO:0000256" key="1">
    <source>
        <dbReference type="PROSITE-ProRule" id="PRU00176"/>
    </source>
</evidence>
<dbReference type="Proteomes" id="UP001377567">
    <property type="component" value="Unassembled WGS sequence"/>
</dbReference>
<keyword evidence="5" id="KW-1185">Reference proteome</keyword>
<dbReference type="InterPro" id="IPR035979">
    <property type="entry name" value="RBD_domain_sf"/>
</dbReference>
<evidence type="ECO:0000313" key="4">
    <source>
        <dbReference type="EMBL" id="GMM57355.1"/>
    </source>
</evidence>
<organism evidence="4 5">
    <name type="scientific">Maudiozyma humilis</name>
    <name type="common">Sour dough yeast</name>
    <name type="synonym">Kazachstania humilis</name>
    <dbReference type="NCBI Taxonomy" id="51915"/>
    <lineage>
        <taxon>Eukaryota</taxon>
        <taxon>Fungi</taxon>
        <taxon>Dikarya</taxon>
        <taxon>Ascomycota</taxon>
        <taxon>Saccharomycotina</taxon>
        <taxon>Saccharomycetes</taxon>
        <taxon>Saccharomycetales</taxon>
        <taxon>Saccharomycetaceae</taxon>
        <taxon>Maudiozyma</taxon>
    </lineage>
</organism>
<dbReference type="InterPro" id="IPR012677">
    <property type="entry name" value="Nucleotide-bd_a/b_plait_sf"/>
</dbReference>
<feature type="region of interest" description="Disordered" evidence="2">
    <location>
        <begin position="266"/>
        <end position="309"/>
    </location>
</feature>
<evidence type="ECO:0000256" key="2">
    <source>
        <dbReference type="SAM" id="MobiDB-lite"/>
    </source>
</evidence>
<dbReference type="SUPFAM" id="SSF54928">
    <property type="entry name" value="RNA-binding domain, RBD"/>
    <property type="match status" value="1"/>
</dbReference>
<sequence length="510" mass="58821">MTSVDKRIFVGNVLHNGDACFADLHRRFGAFGAVAAPAFDTRGSFGYLDVSFADEQQYQKLKRAFNNLNFMGNTLRIDIARPDFQAAWAAQHARDERQGHRIAQRAAKRDWEHHKKLENIAMSWRDRRDVIPGRMRAKPRSRREMSSITFRIDVNGSLKVYKCYKTKLWGYERNKELGDLVARFAGNKWWNGFDHIVDRLNYARSRSSVRVHDRASGTTLTVTHEGEEPRDDDEDGHNSEEEREKNTGVLSSLLSGFDFDKTSAAVDSDEAEEFGFNEPQHEQYGGYEEGYNEGYDNQYSKNYNDQYNENYDDQYNEQYDDQYNEQYDDQYNQHNEQYSQHNEQYNQQEAQKDDTHDDEPIPVFTDKPVNNVVTGTISNTDTLRSLFNPDTASTFTLGGAATDIDVQQNRNESALDVPVTSTLPEAAPLALHGPKKHLFFAHFRSPFLQGQTQLAHVSGASSTATDPLAGWDEQFWEQRGAWTREMKHKRRDALRHQQRKRTRDGARTLI</sequence>
<dbReference type="EMBL" id="BTGD01000011">
    <property type="protein sequence ID" value="GMM57355.1"/>
    <property type="molecule type" value="Genomic_DNA"/>
</dbReference>
<keyword evidence="1" id="KW-0694">RNA-binding</keyword>
<proteinExistence type="predicted"/>
<dbReference type="PROSITE" id="PS50102">
    <property type="entry name" value="RRM"/>
    <property type="match status" value="1"/>
</dbReference>
<gene>
    <name evidence="4" type="ORF">DAKH74_039710</name>
</gene>
<feature type="compositionally biased region" description="Basic residues" evidence="2">
    <location>
        <begin position="488"/>
        <end position="502"/>
    </location>
</feature>
<feature type="compositionally biased region" description="Basic and acidic residues" evidence="2">
    <location>
        <begin position="350"/>
        <end position="359"/>
    </location>
</feature>
<reference evidence="4 5" key="1">
    <citation type="journal article" date="2023" name="Elife">
        <title>Identification of key yeast species and microbe-microbe interactions impacting larval growth of Drosophila in the wild.</title>
        <authorList>
            <person name="Mure A."/>
            <person name="Sugiura Y."/>
            <person name="Maeda R."/>
            <person name="Honda K."/>
            <person name="Sakurai N."/>
            <person name="Takahashi Y."/>
            <person name="Watada M."/>
            <person name="Katoh T."/>
            <person name="Gotoh A."/>
            <person name="Gotoh Y."/>
            <person name="Taniguchi I."/>
            <person name="Nakamura K."/>
            <person name="Hayashi T."/>
            <person name="Katayama T."/>
            <person name="Uemura T."/>
            <person name="Hattori Y."/>
        </authorList>
    </citation>
    <scope>NUCLEOTIDE SEQUENCE [LARGE SCALE GENOMIC DNA]</scope>
    <source>
        <strain evidence="4 5">KH-74</strain>
    </source>
</reference>
<feature type="region of interest" description="Disordered" evidence="2">
    <location>
        <begin position="488"/>
        <end position="510"/>
    </location>
</feature>
<comment type="caution">
    <text evidence="4">The sequence shown here is derived from an EMBL/GenBank/DDBJ whole genome shotgun (WGS) entry which is preliminary data.</text>
</comment>
<feature type="compositionally biased region" description="Polar residues" evidence="2">
    <location>
        <begin position="339"/>
        <end position="349"/>
    </location>
</feature>
<evidence type="ECO:0000313" key="5">
    <source>
        <dbReference type="Proteomes" id="UP001377567"/>
    </source>
</evidence>
<evidence type="ECO:0000259" key="3">
    <source>
        <dbReference type="PROSITE" id="PS50102"/>
    </source>
</evidence>
<feature type="domain" description="RRM" evidence="3">
    <location>
        <begin position="6"/>
        <end position="82"/>
    </location>
</feature>
<accession>A0AAV5S0H5</accession>